<dbReference type="PANTHER" id="PTHR35564">
    <property type="match status" value="1"/>
</dbReference>
<dbReference type="PANTHER" id="PTHR35564:SF4">
    <property type="entry name" value="CYTOPLASMIC PROTEIN"/>
    <property type="match status" value="1"/>
</dbReference>
<comment type="caution">
    <text evidence="2">The sequence shown here is derived from an EMBL/GenBank/DDBJ whole genome shotgun (WGS) entry which is preliminary data.</text>
</comment>
<keyword evidence="3" id="KW-1185">Reference proteome</keyword>
<proteinExistence type="predicted"/>
<feature type="region of interest" description="Disordered" evidence="1">
    <location>
        <begin position="1"/>
        <end position="23"/>
    </location>
</feature>
<dbReference type="Pfam" id="PF06996">
    <property type="entry name" value="T6SS_TssG"/>
    <property type="match status" value="1"/>
</dbReference>
<evidence type="ECO:0000256" key="1">
    <source>
        <dbReference type="SAM" id="MobiDB-lite"/>
    </source>
</evidence>
<sequence length="313" mass="34008">MRDAADPVSAGPQRPGGSDTVQAGPADRRQALFAAIAATPWRWNYFQALRLLDCLNPELPRLGQARRPADEPVRLGQQPALDFAPASLAGLEPGHGSVPARISVRFLGLFGPNGPLPLHLSEYARKRLLHAGDASLVRFADLIQHRFLSLFYRAWAQAQPCVSLDRPGQDRFAHYVGALCGLGLDSLLGRRVWDRQHKFRLQIGPLSLPDYDCLLPQADGLALLAAAVRNYVGFEFDWDLCLLLRADSVPRLALGGKQRLGYSSWLGRRRSGLAAGDLVLAAPPASSHSNPGEHRQAGHRDPAAGGSHGQRTL</sequence>
<dbReference type="OrthoDB" id="1523296at2"/>
<accession>A0A2S9K518</accession>
<dbReference type="RefSeq" id="WP_105747996.1">
    <property type="nucleotide sequence ID" value="NZ_PVLQ01000027.1"/>
</dbReference>
<evidence type="ECO:0000313" key="3">
    <source>
        <dbReference type="Proteomes" id="UP000238589"/>
    </source>
</evidence>
<feature type="compositionally biased region" description="Basic and acidic residues" evidence="1">
    <location>
        <begin position="291"/>
        <end position="302"/>
    </location>
</feature>
<evidence type="ECO:0000313" key="2">
    <source>
        <dbReference type="EMBL" id="PRD65472.1"/>
    </source>
</evidence>
<name>A0A2S9K518_9BURK</name>
<organism evidence="2 3">
    <name type="scientific">Malikia granosa</name>
    <dbReference type="NCBI Taxonomy" id="263067"/>
    <lineage>
        <taxon>Bacteria</taxon>
        <taxon>Pseudomonadati</taxon>
        <taxon>Pseudomonadota</taxon>
        <taxon>Betaproteobacteria</taxon>
        <taxon>Burkholderiales</taxon>
        <taxon>Comamonadaceae</taxon>
        <taxon>Malikia</taxon>
    </lineage>
</organism>
<protein>
    <submittedName>
        <fullName evidence="2">Type VI secretion system baseplate subunit TssG</fullName>
    </submittedName>
</protein>
<dbReference type="EMBL" id="PVLQ01000027">
    <property type="protein sequence ID" value="PRD65472.1"/>
    <property type="molecule type" value="Genomic_DNA"/>
</dbReference>
<feature type="region of interest" description="Disordered" evidence="1">
    <location>
        <begin position="284"/>
        <end position="313"/>
    </location>
</feature>
<reference evidence="2 3" key="1">
    <citation type="submission" date="2018-03" db="EMBL/GenBank/DDBJ databases">
        <title>Comparative genomics illustrates the genes involved in a hyperalkaliphilic mechanisms of Serpentinomonas isolated from highly-alkaline calcium-rich serpentinized springs.</title>
        <authorList>
            <person name="Suzuki S."/>
            <person name="Ishii S."/>
            <person name="Walworth N."/>
            <person name="Bird L."/>
            <person name="Kuenen J.G."/>
            <person name="Nealson K.H."/>
        </authorList>
    </citation>
    <scope>NUCLEOTIDE SEQUENCE [LARGE SCALE GENOMIC DNA]</scope>
    <source>
        <strain evidence="2 3">P1</strain>
    </source>
</reference>
<gene>
    <name evidence="2" type="primary">tssG</name>
    <name evidence="2" type="ORF">C6P64_07775</name>
</gene>
<dbReference type="AlphaFoldDB" id="A0A2S9K518"/>
<dbReference type="InterPro" id="IPR010732">
    <property type="entry name" value="T6SS_TssG-like"/>
</dbReference>
<dbReference type="NCBIfam" id="TIGR03347">
    <property type="entry name" value="VI_chp_1"/>
    <property type="match status" value="1"/>
</dbReference>
<dbReference type="Proteomes" id="UP000238589">
    <property type="component" value="Unassembled WGS sequence"/>
</dbReference>